<evidence type="ECO:0000313" key="3">
    <source>
        <dbReference type="Proteomes" id="UP001348149"/>
    </source>
</evidence>
<sequence>MSKSIMLLAMAGLVAAVSACSRPAPQQEFVVVDPEPISIEPVYTGKYK</sequence>
<dbReference type="Proteomes" id="UP001348149">
    <property type="component" value="Unassembled WGS sequence"/>
</dbReference>
<keyword evidence="1" id="KW-0732">Signal</keyword>
<dbReference type="RefSeq" id="WP_326295983.1">
    <property type="nucleotide sequence ID" value="NZ_JAYLLH010000003.1"/>
</dbReference>
<name>A0ABU6HGY0_9RHOB</name>
<organism evidence="2 3">
    <name type="scientific">Mesobacterium hydrothermale</name>
    <dbReference type="NCBI Taxonomy" id="3111907"/>
    <lineage>
        <taxon>Bacteria</taxon>
        <taxon>Pseudomonadati</taxon>
        <taxon>Pseudomonadota</taxon>
        <taxon>Alphaproteobacteria</taxon>
        <taxon>Rhodobacterales</taxon>
        <taxon>Roseobacteraceae</taxon>
        <taxon>Mesobacterium</taxon>
    </lineage>
</organism>
<evidence type="ECO:0000256" key="1">
    <source>
        <dbReference type="SAM" id="SignalP"/>
    </source>
</evidence>
<comment type="caution">
    <text evidence="2">The sequence shown here is derived from an EMBL/GenBank/DDBJ whole genome shotgun (WGS) entry which is preliminary data.</text>
</comment>
<feature type="signal peptide" evidence="1">
    <location>
        <begin position="1"/>
        <end position="19"/>
    </location>
</feature>
<evidence type="ECO:0008006" key="4">
    <source>
        <dbReference type="Google" id="ProtNLM"/>
    </source>
</evidence>
<evidence type="ECO:0000313" key="2">
    <source>
        <dbReference type="EMBL" id="MEC3860360.1"/>
    </source>
</evidence>
<dbReference type="PROSITE" id="PS51257">
    <property type="entry name" value="PROKAR_LIPOPROTEIN"/>
    <property type="match status" value="1"/>
</dbReference>
<proteinExistence type="predicted"/>
<dbReference type="EMBL" id="JAYLLH010000003">
    <property type="protein sequence ID" value="MEC3860360.1"/>
    <property type="molecule type" value="Genomic_DNA"/>
</dbReference>
<keyword evidence="3" id="KW-1185">Reference proteome</keyword>
<protein>
    <recommendedName>
        <fullName evidence="4">Lipoprotein</fullName>
    </recommendedName>
</protein>
<gene>
    <name evidence="2" type="ORF">VK792_03615</name>
</gene>
<reference evidence="2 3" key="1">
    <citation type="submission" date="2024-01" db="EMBL/GenBank/DDBJ databases">
        <title>Mesobacterium rodlantinim sp. nov., isolated from shallow sea hydrothermal systems off Kueishantao Island.</title>
        <authorList>
            <person name="Su Z."/>
            <person name="Tang K."/>
        </authorList>
    </citation>
    <scope>NUCLEOTIDE SEQUENCE [LARGE SCALE GENOMIC DNA]</scope>
    <source>
        <strain evidence="2 3">TK19101</strain>
    </source>
</reference>
<feature type="chain" id="PRO_5045608693" description="Lipoprotein" evidence="1">
    <location>
        <begin position="20"/>
        <end position="48"/>
    </location>
</feature>
<accession>A0ABU6HGY0</accession>